<sequence length="89" mass="9058">MATARAMLGEAPCLCCGKPTPVKEQANGLAIMTCNWCDVKVQSFSKISDAKMRARIIGGAPVKPASPSPAPAAAPAPAAEPARRGGLIL</sequence>
<dbReference type="AlphaFoldDB" id="A0A840RE91"/>
<gene>
    <name evidence="2" type="ORF">HNQ50_001395</name>
</gene>
<evidence type="ECO:0000313" key="3">
    <source>
        <dbReference type="Proteomes" id="UP000543030"/>
    </source>
</evidence>
<proteinExistence type="predicted"/>
<protein>
    <submittedName>
        <fullName evidence="2">Uncharacterized protein</fullName>
    </submittedName>
</protein>
<accession>A0A840RE91</accession>
<name>A0A840RE91_9NEIS</name>
<dbReference type="Proteomes" id="UP000543030">
    <property type="component" value="Unassembled WGS sequence"/>
</dbReference>
<evidence type="ECO:0000313" key="2">
    <source>
        <dbReference type="EMBL" id="MBB5190673.1"/>
    </source>
</evidence>
<feature type="compositionally biased region" description="Pro residues" evidence="1">
    <location>
        <begin position="64"/>
        <end position="74"/>
    </location>
</feature>
<keyword evidence="3" id="KW-1185">Reference proteome</keyword>
<organism evidence="2 3">
    <name type="scientific">Silvimonas terrae</name>
    <dbReference type="NCBI Taxonomy" id="300266"/>
    <lineage>
        <taxon>Bacteria</taxon>
        <taxon>Pseudomonadati</taxon>
        <taxon>Pseudomonadota</taxon>
        <taxon>Betaproteobacteria</taxon>
        <taxon>Neisseriales</taxon>
        <taxon>Chitinibacteraceae</taxon>
        <taxon>Silvimonas</taxon>
    </lineage>
</organism>
<dbReference type="RefSeq" id="WP_184098893.1">
    <property type="nucleotide sequence ID" value="NZ_JACHHN010000002.1"/>
</dbReference>
<feature type="region of interest" description="Disordered" evidence="1">
    <location>
        <begin position="60"/>
        <end position="89"/>
    </location>
</feature>
<dbReference type="EMBL" id="JACHHN010000002">
    <property type="protein sequence ID" value="MBB5190673.1"/>
    <property type="molecule type" value="Genomic_DNA"/>
</dbReference>
<evidence type="ECO:0000256" key="1">
    <source>
        <dbReference type="SAM" id="MobiDB-lite"/>
    </source>
</evidence>
<comment type="caution">
    <text evidence="2">The sequence shown here is derived from an EMBL/GenBank/DDBJ whole genome shotgun (WGS) entry which is preliminary data.</text>
</comment>
<reference evidence="2 3" key="1">
    <citation type="submission" date="2020-08" db="EMBL/GenBank/DDBJ databases">
        <title>Genomic Encyclopedia of Type Strains, Phase IV (KMG-IV): sequencing the most valuable type-strain genomes for metagenomic binning, comparative biology and taxonomic classification.</title>
        <authorList>
            <person name="Goeker M."/>
        </authorList>
    </citation>
    <scope>NUCLEOTIDE SEQUENCE [LARGE SCALE GENOMIC DNA]</scope>
    <source>
        <strain evidence="2 3">DSM 18233</strain>
    </source>
</reference>